<gene>
    <name evidence="1" type="ORF">C1645_754526</name>
</gene>
<keyword evidence="2" id="KW-1185">Reference proteome</keyword>
<sequence length="289" mass="34931">MIDQHNRYYETSLRNFKLSLGLILRINDVLFIKLLLHKEEIEETIHTIQTFCNENPSILTGHRLLFEVLYTYERLEYEWVEVGKKYHRIDPVSPPDKVFNPLMEHYTQVIEQTDKDDRNTLADAYFNLCELLFQRIEYGDDNSDYLYKAIECIVWLKYFDDLNKDKINELLRNRGEWFNRFLFYTQKKTVNSWREFQCYRILNECLGDECCYLVEKIKEHILSGKDFRTVLYNFEKKNYYGNTDGKLNWKVNWKNIYWSTSNDLRSNDDDVNDDDVVDDDVVDDVDVNE</sequence>
<evidence type="ECO:0000313" key="2">
    <source>
        <dbReference type="Proteomes" id="UP000265703"/>
    </source>
</evidence>
<comment type="caution">
    <text evidence="1">The sequence shown here is derived from an EMBL/GenBank/DDBJ whole genome shotgun (WGS) entry which is preliminary data.</text>
</comment>
<name>A0A397TE78_9GLOM</name>
<dbReference type="OrthoDB" id="2159786at2759"/>
<accession>A0A397TE78</accession>
<dbReference type="AlphaFoldDB" id="A0A397TE78"/>
<evidence type="ECO:0000313" key="1">
    <source>
        <dbReference type="EMBL" id="RIA96533.1"/>
    </source>
</evidence>
<proteinExistence type="predicted"/>
<protein>
    <submittedName>
        <fullName evidence="1">Uncharacterized protein</fullName>
    </submittedName>
</protein>
<dbReference type="Proteomes" id="UP000265703">
    <property type="component" value="Unassembled WGS sequence"/>
</dbReference>
<reference evidence="1 2" key="1">
    <citation type="submission" date="2018-06" db="EMBL/GenBank/DDBJ databases">
        <title>Comparative genomics reveals the genomic features of Rhizophagus irregularis, R. cerebriforme, R. diaphanum and Gigaspora rosea, and their symbiotic lifestyle signature.</title>
        <authorList>
            <person name="Morin E."/>
            <person name="San Clemente H."/>
            <person name="Chen E.C.H."/>
            <person name="De La Providencia I."/>
            <person name="Hainaut M."/>
            <person name="Kuo A."/>
            <person name="Kohler A."/>
            <person name="Murat C."/>
            <person name="Tang N."/>
            <person name="Roy S."/>
            <person name="Loubradou J."/>
            <person name="Henrissat B."/>
            <person name="Grigoriev I.V."/>
            <person name="Corradi N."/>
            <person name="Roux C."/>
            <person name="Martin F.M."/>
        </authorList>
    </citation>
    <scope>NUCLEOTIDE SEQUENCE [LARGE SCALE GENOMIC DNA]</scope>
    <source>
        <strain evidence="1 2">DAOM 227022</strain>
    </source>
</reference>
<dbReference type="EMBL" id="QKYT01000043">
    <property type="protein sequence ID" value="RIA96533.1"/>
    <property type="molecule type" value="Genomic_DNA"/>
</dbReference>
<dbReference type="STRING" id="658196.A0A397TE78"/>
<organism evidence="1 2">
    <name type="scientific">Glomus cerebriforme</name>
    <dbReference type="NCBI Taxonomy" id="658196"/>
    <lineage>
        <taxon>Eukaryota</taxon>
        <taxon>Fungi</taxon>
        <taxon>Fungi incertae sedis</taxon>
        <taxon>Mucoromycota</taxon>
        <taxon>Glomeromycotina</taxon>
        <taxon>Glomeromycetes</taxon>
        <taxon>Glomerales</taxon>
        <taxon>Glomeraceae</taxon>
        <taxon>Glomus</taxon>
    </lineage>
</organism>